<dbReference type="VEuPathDB" id="MicrosporidiaDB:EDEG_02060"/>
<dbReference type="HOGENOM" id="CLU_562609_0_0_1"/>
<dbReference type="InParanoid" id="J9D7Z9"/>
<accession>J9D7Z9</accession>
<organism evidence="1 2">
    <name type="scientific">Edhazardia aedis (strain USNM 41457)</name>
    <name type="common">Microsporidian parasite</name>
    <dbReference type="NCBI Taxonomy" id="1003232"/>
    <lineage>
        <taxon>Eukaryota</taxon>
        <taxon>Fungi</taxon>
        <taxon>Fungi incertae sedis</taxon>
        <taxon>Microsporidia</taxon>
        <taxon>Edhazardia</taxon>
    </lineage>
</organism>
<name>J9D7Z9_EDHAE</name>
<dbReference type="AlphaFoldDB" id="J9D7Z9"/>
<reference evidence="1 2" key="1">
    <citation type="submission" date="2011-08" db="EMBL/GenBank/DDBJ databases">
        <authorList>
            <person name="Liu Z.J."/>
            <person name="Shi F.L."/>
            <person name="Lu J.Q."/>
            <person name="Li M."/>
            <person name="Wang Z.L."/>
        </authorList>
    </citation>
    <scope>NUCLEOTIDE SEQUENCE [LARGE SCALE GENOMIC DNA]</scope>
    <source>
        <strain evidence="1 2">USNM 41457</strain>
    </source>
</reference>
<protein>
    <submittedName>
        <fullName evidence="1">Uncharacterized protein</fullName>
    </submittedName>
</protein>
<evidence type="ECO:0000313" key="2">
    <source>
        <dbReference type="Proteomes" id="UP000003163"/>
    </source>
</evidence>
<dbReference type="EMBL" id="AFBI03000033">
    <property type="protein sequence ID" value="EJW03629.1"/>
    <property type="molecule type" value="Genomic_DNA"/>
</dbReference>
<keyword evidence="2" id="KW-1185">Reference proteome</keyword>
<dbReference type="Proteomes" id="UP000003163">
    <property type="component" value="Unassembled WGS sequence"/>
</dbReference>
<reference evidence="2" key="2">
    <citation type="submission" date="2015-07" db="EMBL/GenBank/DDBJ databases">
        <title>Contrasting host-pathogen interactions and genome evolution in two generalist and specialist microsporidian pathogens of mosquitoes.</title>
        <authorList>
            <consortium name="The Broad Institute Genomics Platform"/>
            <consortium name="The Broad Institute Genome Sequencing Center for Infectious Disease"/>
            <person name="Cuomo C.A."/>
            <person name="Sanscrainte N.D."/>
            <person name="Goldberg J.M."/>
            <person name="Heiman D."/>
            <person name="Young S."/>
            <person name="Zeng Q."/>
            <person name="Becnel J.J."/>
            <person name="Birren B.W."/>
        </authorList>
    </citation>
    <scope>NUCLEOTIDE SEQUENCE [LARGE SCALE GENOMIC DNA]</scope>
    <source>
        <strain evidence="2">USNM 41457</strain>
    </source>
</reference>
<evidence type="ECO:0000313" key="1">
    <source>
        <dbReference type="EMBL" id="EJW03629.1"/>
    </source>
</evidence>
<gene>
    <name evidence="1" type="ORF">EDEG_02060</name>
</gene>
<comment type="caution">
    <text evidence="1">The sequence shown here is derived from an EMBL/GenBank/DDBJ whole genome shotgun (WGS) entry which is preliminary data.</text>
</comment>
<sequence>MANSFFRNVQFFTGNTKKLILSILGFFTLQPLPTLTNPLSIADLPNEAVDAYSQTNSPGTIPLYNHNSSSNPLFGNSFDKDAGSLAYKAYANSRNSTEEIDLDLKNVRLERFRRSNAEVLNSNVETSTKGYLLDYDYLTDYFSGGHTDMFSTHSIDEIFDGFETTENINDEFTQKGILHKILLRSKVVQNLFKNVKELRSLEEQTWEFYWFYDEFTYYKTHYDEEDKKFHLKKRRNVDHFCANKNGNKKKDIISADRNIFEENYIFIEKYNSLFKVFWQKFFYELNKSNLPENKLNELGSFYTLNKDVNSRYDLSNISFADKLHLKFKTHPHDAKERIHLTFNSLNKVKILKFLDNQIYLENALKAFFRYSRPQIQFHSMFEVDLVTLEKSISLYGEQKLTEISKFVRMLLLKALVYNEYLSDEQIRALMNYKEETTRESEINTDSGEEDDNSLLIKVWDFSIDEDCDQGSCKKVCGDDIVTYVNLVTIDRENLRIRPFK</sequence>
<proteinExistence type="predicted"/>